<dbReference type="SUPFAM" id="SSF53448">
    <property type="entry name" value="Nucleotide-diphospho-sugar transferases"/>
    <property type="match status" value="1"/>
</dbReference>
<dbReference type="RefSeq" id="WP_237358957.1">
    <property type="nucleotide sequence ID" value="NZ_JACIDU010000014.1"/>
</dbReference>
<evidence type="ECO:0008006" key="3">
    <source>
        <dbReference type="Google" id="ProtNLM"/>
    </source>
</evidence>
<proteinExistence type="predicted"/>
<reference evidence="1 2" key="1">
    <citation type="submission" date="2020-08" db="EMBL/GenBank/DDBJ databases">
        <title>Genomic Encyclopedia of Type Strains, Phase IV (KMG-IV): sequencing the most valuable type-strain genomes for metagenomic binning, comparative biology and taxonomic classification.</title>
        <authorList>
            <person name="Goeker M."/>
        </authorList>
    </citation>
    <scope>NUCLEOTIDE SEQUENCE [LARGE SCALE GENOMIC DNA]</scope>
    <source>
        <strain evidence="1 2">DSM 26385</strain>
    </source>
</reference>
<gene>
    <name evidence="1" type="ORF">GGQ66_003361</name>
</gene>
<dbReference type="AlphaFoldDB" id="A0A7W6P2F3"/>
<sequence length="264" mass="30843">MAIVYARSERRTRCAKQGMFEMQTIVCMKWGTRYPAEYTNRLWSMIKRNTTRPTRLVCFTDDGNGISEDVIVQPLPSINLPERVMWLPWRKLSMWQAPLADLSGDVLYLDLDVVITGSLDPFFDYKPGSFCVAENWTQPGSGIGNTSIYRWHVGQHTNIFEQFNADPETVLRNYRIEQQYISALVDEMQFWPSEWCVSFKHTLMPKWPMNFFKSVPLPEGTKVVAFTGKPDPDEAEIGKWPVSSPWKRLYKHVKPTPWITEHWR</sequence>
<name>A0A7W6P2F3_9HYPH</name>
<evidence type="ECO:0000313" key="2">
    <source>
        <dbReference type="Proteomes" id="UP000584824"/>
    </source>
</evidence>
<accession>A0A7W6P2F3</accession>
<protein>
    <recommendedName>
        <fullName evidence="3">Glycosyltransferase</fullName>
    </recommendedName>
</protein>
<evidence type="ECO:0000313" key="1">
    <source>
        <dbReference type="EMBL" id="MBB4104782.1"/>
    </source>
</evidence>
<dbReference type="InterPro" id="IPR029044">
    <property type="entry name" value="Nucleotide-diphossugar_trans"/>
</dbReference>
<keyword evidence="2" id="KW-1185">Reference proteome</keyword>
<comment type="caution">
    <text evidence="1">The sequence shown here is derived from an EMBL/GenBank/DDBJ whole genome shotgun (WGS) entry which is preliminary data.</text>
</comment>
<dbReference type="EMBL" id="JACIDU010000014">
    <property type="protein sequence ID" value="MBB4104782.1"/>
    <property type="molecule type" value="Genomic_DNA"/>
</dbReference>
<dbReference type="Proteomes" id="UP000584824">
    <property type="component" value="Unassembled WGS sequence"/>
</dbReference>
<organism evidence="1 2">
    <name type="scientific">Allorhizobium borbori</name>
    <dbReference type="NCBI Taxonomy" id="485907"/>
    <lineage>
        <taxon>Bacteria</taxon>
        <taxon>Pseudomonadati</taxon>
        <taxon>Pseudomonadota</taxon>
        <taxon>Alphaproteobacteria</taxon>
        <taxon>Hyphomicrobiales</taxon>
        <taxon>Rhizobiaceae</taxon>
        <taxon>Rhizobium/Agrobacterium group</taxon>
        <taxon>Allorhizobium</taxon>
    </lineage>
</organism>